<evidence type="ECO:0008006" key="3">
    <source>
        <dbReference type="Google" id="ProtNLM"/>
    </source>
</evidence>
<keyword evidence="2" id="KW-1185">Reference proteome</keyword>
<name>A0A0M6YPM8_9RHOB</name>
<dbReference type="EMBL" id="CXSU01000012">
    <property type="protein sequence ID" value="CTQ51207.1"/>
    <property type="molecule type" value="Genomic_DNA"/>
</dbReference>
<reference evidence="1 2" key="1">
    <citation type="submission" date="2015-07" db="EMBL/GenBank/DDBJ databases">
        <authorList>
            <person name="Noorani M."/>
        </authorList>
    </citation>
    <scope>NUCLEOTIDE SEQUENCE [LARGE SCALE GENOMIC DNA]</scope>
    <source>
        <strain evidence="1 2">CECT 7802</strain>
    </source>
</reference>
<gene>
    <name evidence="1" type="ORF">JDO7802_03246</name>
</gene>
<accession>A0A0M6YPM8</accession>
<dbReference type="RefSeq" id="WP_055086944.1">
    <property type="nucleotide sequence ID" value="NZ_CXSU01000012.1"/>
</dbReference>
<evidence type="ECO:0000313" key="2">
    <source>
        <dbReference type="Proteomes" id="UP000049222"/>
    </source>
</evidence>
<proteinExistence type="predicted"/>
<dbReference type="STRING" id="420998.JDO7802_03246"/>
<dbReference type="OrthoDB" id="5465390at2"/>
<sequence length="222" mass="23827">MAAEQPALTVLQLDTRFPRVPGDVACARTYRAPVEIIRIPRATVARVVTDRPDTIDLAPFDAAIARARGDVIVTSCGFLAPHQARLAARTGRPFIASALGALVELSETHGPRGILIATYDWGSLTAAHLAGYDCDIVGLPEDSHLRRVIAGDMATLDTARAGEEVAAAIRAHLRSHHRHILLECTNLPPYKAAIRAIADLPITDILTCIEAVRPGTVRPAFL</sequence>
<dbReference type="AlphaFoldDB" id="A0A0M6YPM8"/>
<protein>
    <recommendedName>
        <fullName evidence="3">Asp/Glu/Hydantoin racemase</fullName>
    </recommendedName>
</protein>
<evidence type="ECO:0000313" key="1">
    <source>
        <dbReference type="EMBL" id="CTQ51207.1"/>
    </source>
</evidence>
<dbReference type="Proteomes" id="UP000049222">
    <property type="component" value="Unassembled WGS sequence"/>
</dbReference>
<organism evidence="1 2">
    <name type="scientific">Jannaschia donghaensis</name>
    <dbReference type="NCBI Taxonomy" id="420998"/>
    <lineage>
        <taxon>Bacteria</taxon>
        <taxon>Pseudomonadati</taxon>
        <taxon>Pseudomonadota</taxon>
        <taxon>Alphaproteobacteria</taxon>
        <taxon>Rhodobacterales</taxon>
        <taxon>Roseobacteraceae</taxon>
        <taxon>Jannaschia</taxon>
    </lineage>
</organism>